<dbReference type="InterPro" id="IPR051361">
    <property type="entry name" value="ThrE/Ser_Exporter"/>
</dbReference>
<keyword evidence="2" id="KW-0472">Membrane</keyword>
<comment type="similarity">
    <text evidence="1">Belongs to the ThrE exporter (TC 2.A.79) family.</text>
</comment>
<feature type="transmembrane region" description="Helical" evidence="2">
    <location>
        <begin position="146"/>
        <end position="166"/>
    </location>
</feature>
<feature type="transmembrane region" description="Helical" evidence="2">
    <location>
        <begin position="246"/>
        <end position="266"/>
    </location>
</feature>
<organism evidence="4 5">
    <name type="scientific">Mycolicibacterium insubricum</name>
    <dbReference type="NCBI Taxonomy" id="444597"/>
    <lineage>
        <taxon>Bacteria</taxon>
        <taxon>Bacillati</taxon>
        <taxon>Actinomycetota</taxon>
        <taxon>Actinomycetes</taxon>
        <taxon>Mycobacteriales</taxon>
        <taxon>Mycobacteriaceae</taxon>
        <taxon>Mycolicibacterium</taxon>
    </lineage>
</organism>
<proteinExistence type="inferred from homology"/>
<dbReference type="InterPro" id="IPR010619">
    <property type="entry name" value="ThrE-like_N"/>
</dbReference>
<dbReference type="STRING" id="444597.BST26_08140"/>
<feature type="domain" description="Threonine/serine exporter-like N-terminal" evidence="3">
    <location>
        <begin position="7"/>
        <end position="231"/>
    </location>
</feature>
<feature type="transmembrane region" description="Helical" evidence="2">
    <location>
        <begin position="178"/>
        <end position="199"/>
    </location>
</feature>
<dbReference type="GO" id="GO:0022857">
    <property type="term" value="F:transmembrane transporter activity"/>
    <property type="evidence" value="ECO:0007669"/>
    <property type="project" value="InterPro"/>
</dbReference>
<keyword evidence="2" id="KW-1133">Transmembrane helix</keyword>
<gene>
    <name evidence="4" type="ORF">BST26_08140</name>
</gene>
<feature type="transmembrane region" description="Helical" evidence="2">
    <location>
        <begin position="211"/>
        <end position="234"/>
    </location>
</feature>
<evidence type="ECO:0000256" key="2">
    <source>
        <dbReference type="SAM" id="Phobius"/>
    </source>
</evidence>
<protein>
    <recommendedName>
        <fullName evidence="3">Threonine/serine exporter-like N-terminal domain-containing protein</fullName>
    </recommendedName>
</protein>
<keyword evidence="5" id="KW-1185">Reference proteome</keyword>
<dbReference type="Proteomes" id="UP000192801">
    <property type="component" value="Unassembled WGS sequence"/>
</dbReference>
<reference evidence="4 5" key="1">
    <citation type="submission" date="2016-12" db="EMBL/GenBank/DDBJ databases">
        <title>The new phylogeny of genus Mycobacterium.</title>
        <authorList>
            <person name="Tortoli E."/>
            <person name="Trovato A."/>
            <person name="Cirillo D.M."/>
        </authorList>
    </citation>
    <scope>NUCLEOTIDE SEQUENCE [LARGE SCALE GENOMIC DNA]</scope>
    <source>
        <strain evidence="4 5">DSM 45130</strain>
    </source>
</reference>
<feature type="transmembrane region" description="Helical" evidence="2">
    <location>
        <begin position="297"/>
        <end position="315"/>
    </location>
</feature>
<evidence type="ECO:0000259" key="3">
    <source>
        <dbReference type="Pfam" id="PF06738"/>
    </source>
</evidence>
<accession>A0A1X0DGH3</accession>
<name>A0A1X0DGH3_9MYCO</name>
<dbReference type="EMBL" id="MVHS01000013">
    <property type="protein sequence ID" value="ORA71494.1"/>
    <property type="molecule type" value="Genomic_DNA"/>
</dbReference>
<feature type="transmembrane region" description="Helical" evidence="2">
    <location>
        <begin position="361"/>
        <end position="381"/>
    </location>
</feature>
<dbReference type="PANTHER" id="PTHR31082:SF4">
    <property type="entry name" value="PHEROMONE-REGULATED MEMBRANE PROTEIN 10"/>
    <property type="match status" value="1"/>
</dbReference>
<keyword evidence="2" id="KW-0812">Transmembrane</keyword>
<evidence type="ECO:0000313" key="4">
    <source>
        <dbReference type="EMBL" id="ORA71494.1"/>
    </source>
</evidence>
<dbReference type="AlphaFoldDB" id="A0A1X0DGH3"/>
<evidence type="ECO:0000313" key="5">
    <source>
        <dbReference type="Proteomes" id="UP000192801"/>
    </source>
</evidence>
<dbReference type="Pfam" id="PF06738">
    <property type="entry name" value="ThrE"/>
    <property type="match status" value="1"/>
</dbReference>
<feature type="transmembrane region" description="Helical" evidence="2">
    <location>
        <begin position="121"/>
        <end position="139"/>
    </location>
</feature>
<evidence type="ECO:0000256" key="1">
    <source>
        <dbReference type="ARBA" id="ARBA00034125"/>
    </source>
</evidence>
<comment type="caution">
    <text evidence="4">The sequence shown here is derived from an EMBL/GenBank/DDBJ whole genome shotgun (WGS) entry which is preliminary data.</text>
</comment>
<feature type="transmembrane region" description="Helical" evidence="2">
    <location>
        <begin position="327"/>
        <end position="349"/>
    </location>
</feature>
<sequence length="401" mass="42308">MCDANYPVPLVRELIDRASRKYGTPCTSSVLPVQVQVTGACTDTGTVVEVVRPSGDFQFDQTFPLASVISETLKGQLSAAAGEDRLTRLLAAPPPYPWWVKIFGYGMWSAGLSLVVEPSKINLLVAAVLGLVVGVLCRIGDRYPSLANLVPVFAAFIVTAVCVEGAQMIGLDHVGLRAIVPPLAVFLPGAAITLAVIELTSRDVVSGSARLIAGMMQLAQLAFGILVATQIFGVDDVPLTANPANLLGPWAPWLGVLVYAVGVMFFLGPPRSFLPWLLVVAYLAFTGQYFGDRLLGSYASGFLGGMVLMVAALVVSRMPKSPPAMTMVLPGFWLLVPGGMGLIGFAEIFGADGDSALPSTLISMIAVSLGIQAGLAVWAVLTHRARFGMEMRQTDPHGPPV</sequence>
<feature type="transmembrane region" description="Helical" evidence="2">
    <location>
        <begin position="273"/>
        <end position="291"/>
    </location>
</feature>
<dbReference type="PANTHER" id="PTHR31082">
    <property type="entry name" value="PHEROMONE-REGULATED MEMBRANE PROTEIN 10"/>
    <property type="match status" value="1"/>
</dbReference>